<evidence type="ECO:0000256" key="1">
    <source>
        <dbReference type="SAM" id="Phobius"/>
    </source>
</evidence>
<dbReference type="WBParaSite" id="SSTP_0000501300.1">
    <property type="protein sequence ID" value="SSTP_0000501300.1"/>
    <property type="gene ID" value="SSTP_0000501300"/>
</dbReference>
<reference evidence="2" key="1">
    <citation type="submission" date="2015-08" db="UniProtKB">
        <authorList>
            <consortium name="WormBaseParasite"/>
        </authorList>
    </citation>
    <scope>IDENTIFICATION</scope>
</reference>
<accession>A0A0K0E682</accession>
<name>A0A0K0E682_STRER</name>
<organism evidence="2">
    <name type="scientific">Strongyloides stercoralis</name>
    <name type="common">Threadworm</name>
    <dbReference type="NCBI Taxonomy" id="6248"/>
    <lineage>
        <taxon>Eukaryota</taxon>
        <taxon>Metazoa</taxon>
        <taxon>Ecdysozoa</taxon>
        <taxon>Nematoda</taxon>
        <taxon>Chromadorea</taxon>
        <taxon>Rhabditida</taxon>
        <taxon>Tylenchina</taxon>
        <taxon>Panagrolaimomorpha</taxon>
        <taxon>Strongyloidoidea</taxon>
        <taxon>Strongyloididae</taxon>
        <taxon>Strongyloides</taxon>
    </lineage>
</organism>
<sequence length="93" mass="11255">MSCKIQPIQINNKLNKREGYTIIPVQNEEIEKTTFQWNIFKFFKNRKNPHTENGEEFKSPLSIHTRIIIFIFGFFFLAFIFYIECSQTPKYRI</sequence>
<keyword evidence="1" id="KW-1133">Transmembrane helix</keyword>
<keyword evidence="1" id="KW-0472">Membrane</keyword>
<dbReference type="AlphaFoldDB" id="A0A0K0E682"/>
<keyword evidence="1" id="KW-0812">Transmembrane</keyword>
<feature type="transmembrane region" description="Helical" evidence="1">
    <location>
        <begin position="63"/>
        <end position="83"/>
    </location>
</feature>
<proteinExistence type="predicted"/>
<protein>
    <submittedName>
        <fullName evidence="2">Uncharacterized protein</fullName>
    </submittedName>
</protein>
<evidence type="ECO:0000313" key="2">
    <source>
        <dbReference type="WBParaSite" id="SSTP_0000501300.1"/>
    </source>
</evidence>